<sequence>MTHISKYKLFMRRASHNRSRRDNELRQDVQESDTSVEKLKAASDDLTQKNEILRKRNEELQQWNAEALEANSKVLNVNVVLTATLEEFEEDCRKVCELNTALFDTNNDLKTLIQQLIAMTPELQALSDTLGIGNGSGPSSAPSEVAGPHSGTGAEAGTSTGQAKASVDGDSKANDGKPASPVDRPQDPGKEEGDAPPSKGEESAPGKEEGDAPPSEEEGHAGPSTAPPPDTNAGRASDALPDGESVTGSVEDSTTGGEQAAKKRRRKKRGGQHVRAAKEAAWARANAEAAKGGDEGETTETNEGDAE</sequence>
<comment type="caution">
    <text evidence="2">The sequence shown here is derived from an EMBL/GenBank/DDBJ whole genome shotgun (WGS) entry which is preliminary data.</text>
</comment>
<feature type="compositionally biased region" description="Polar residues" evidence="1">
    <location>
        <begin position="246"/>
        <end position="257"/>
    </location>
</feature>
<protein>
    <submittedName>
        <fullName evidence="2">Uncharacterized protein</fullName>
    </submittedName>
</protein>
<evidence type="ECO:0000256" key="1">
    <source>
        <dbReference type="SAM" id="MobiDB-lite"/>
    </source>
</evidence>
<feature type="compositionally biased region" description="Low complexity" evidence="1">
    <location>
        <begin position="151"/>
        <end position="161"/>
    </location>
</feature>
<feature type="region of interest" description="Disordered" evidence="1">
    <location>
        <begin position="15"/>
        <end position="38"/>
    </location>
</feature>
<feature type="compositionally biased region" description="Low complexity" evidence="1">
    <location>
        <begin position="279"/>
        <end position="290"/>
    </location>
</feature>
<dbReference type="AlphaFoldDB" id="A0A8H3J3Q8"/>
<name>A0A8H3J3Q8_9LECA</name>
<evidence type="ECO:0000313" key="2">
    <source>
        <dbReference type="EMBL" id="CAF9940180.1"/>
    </source>
</evidence>
<evidence type="ECO:0000313" key="3">
    <source>
        <dbReference type="Proteomes" id="UP000664521"/>
    </source>
</evidence>
<dbReference type="Proteomes" id="UP000664521">
    <property type="component" value="Unassembled WGS sequence"/>
</dbReference>
<gene>
    <name evidence="2" type="ORF">HETSPECPRED_002191</name>
</gene>
<keyword evidence="3" id="KW-1185">Reference proteome</keyword>
<reference evidence="2" key="1">
    <citation type="submission" date="2021-03" db="EMBL/GenBank/DDBJ databases">
        <authorList>
            <person name="Tagirdzhanova G."/>
        </authorList>
    </citation>
    <scope>NUCLEOTIDE SEQUENCE</scope>
</reference>
<feature type="region of interest" description="Disordered" evidence="1">
    <location>
        <begin position="129"/>
        <end position="307"/>
    </location>
</feature>
<feature type="compositionally biased region" description="Basic and acidic residues" evidence="1">
    <location>
        <begin position="184"/>
        <end position="210"/>
    </location>
</feature>
<feature type="compositionally biased region" description="Basic and acidic residues" evidence="1">
    <location>
        <begin position="20"/>
        <end position="38"/>
    </location>
</feature>
<dbReference type="EMBL" id="CAJPDS010000147">
    <property type="protein sequence ID" value="CAF9940180.1"/>
    <property type="molecule type" value="Genomic_DNA"/>
</dbReference>
<feature type="compositionally biased region" description="Acidic residues" evidence="1">
    <location>
        <begin position="295"/>
        <end position="307"/>
    </location>
</feature>
<organism evidence="2 3">
    <name type="scientific">Heterodermia speciosa</name>
    <dbReference type="NCBI Taxonomy" id="116794"/>
    <lineage>
        <taxon>Eukaryota</taxon>
        <taxon>Fungi</taxon>
        <taxon>Dikarya</taxon>
        <taxon>Ascomycota</taxon>
        <taxon>Pezizomycotina</taxon>
        <taxon>Lecanoromycetes</taxon>
        <taxon>OSLEUM clade</taxon>
        <taxon>Lecanoromycetidae</taxon>
        <taxon>Caliciales</taxon>
        <taxon>Physciaceae</taxon>
        <taxon>Heterodermia</taxon>
    </lineage>
</organism>
<accession>A0A8H3J3Q8</accession>
<feature type="compositionally biased region" description="Basic residues" evidence="1">
    <location>
        <begin position="262"/>
        <end position="272"/>
    </location>
</feature>
<proteinExistence type="predicted"/>